<evidence type="ECO:0000313" key="4">
    <source>
        <dbReference type="Proteomes" id="UP000176576"/>
    </source>
</evidence>
<evidence type="ECO:0000313" key="3">
    <source>
        <dbReference type="EMBL" id="OGZ47408.1"/>
    </source>
</evidence>
<dbReference type="InterPro" id="IPR001509">
    <property type="entry name" value="Epimerase_deHydtase"/>
</dbReference>
<dbReference type="EMBL" id="MHNN01000001">
    <property type="protein sequence ID" value="OGZ47408.1"/>
    <property type="molecule type" value="Genomic_DNA"/>
</dbReference>
<proteinExistence type="inferred from homology"/>
<comment type="caution">
    <text evidence="3">The sequence shown here is derived from an EMBL/GenBank/DDBJ whole genome shotgun (WGS) entry which is preliminary data.</text>
</comment>
<dbReference type="STRING" id="1802117.A3J54_02370"/>
<sequence>MNVLITGATGFVGANLAHRLVKKGNKVHCVVRPKSDMWRIRSIKEKIVTHNADLSDARAIERVVKNVHPQVIYHMAAHGLFLKQEEAHQMISSTILGTVHLFEALHKCNNVGKIISMGSFAEYDPTMIHISEQSRLQPANAYGVSKASQSFFAQYYARFYKMPIVIMRHALLYGAYEEARRLVPAAMLAHMRKEPLNLSSPRPRKDFLFMEDALDALELVVKKNIAPGEIINIGTGMEHTVRDVITMVQRVSGVRVPLRWDALERRQWDSPRRHVFETTQTRILLHWRPRHTLEKGIQKTWDWFRNNHHLYE</sequence>
<dbReference type="Pfam" id="PF01370">
    <property type="entry name" value="Epimerase"/>
    <property type="match status" value="1"/>
</dbReference>
<feature type="domain" description="NAD-dependent epimerase/dehydratase" evidence="2">
    <location>
        <begin position="3"/>
        <end position="234"/>
    </location>
</feature>
<gene>
    <name evidence="3" type="ORF">A3J54_02370</name>
</gene>
<organism evidence="3 4">
    <name type="scientific">Candidatus Ryanbacteria bacterium RIFCSPHIGHO2_02_FULL_45_13b</name>
    <dbReference type="NCBI Taxonomy" id="1802117"/>
    <lineage>
        <taxon>Bacteria</taxon>
        <taxon>Candidatus Ryaniibacteriota</taxon>
    </lineage>
</organism>
<name>A0A1G2GC40_9BACT</name>
<dbReference type="Proteomes" id="UP000176576">
    <property type="component" value="Unassembled WGS sequence"/>
</dbReference>
<dbReference type="Gene3D" id="3.40.50.720">
    <property type="entry name" value="NAD(P)-binding Rossmann-like Domain"/>
    <property type="match status" value="1"/>
</dbReference>
<dbReference type="InterPro" id="IPR036291">
    <property type="entry name" value="NAD(P)-bd_dom_sf"/>
</dbReference>
<evidence type="ECO:0000256" key="1">
    <source>
        <dbReference type="ARBA" id="ARBA00007637"/>
    </source>
</evidence>
<evidence type="ECO:0000259" key="2">
    <source>
        <dbReference type="Pfam" id="PF01370"/>
    </source>
</evidence>
<reference evidence="3 4" key="1">
    <citation type="journal article" date="2016" name="Nat. Commun.">
        <title>Thousands of microbial genomes shed light on interconnected biogeochemical processes in an aquifer system.</title>
        <authorList>
            <person name="Anantharaman K."/>
            <person name="Brown C.T."/>
            <person name="Hug L.A."/>
            <person name="Sharon I."/>
            <person name="Castelle C.J."/>
            <person name="Probst A.J."/>
            <person name="Thomas B.C."/>
            <person name="Singh A."/>
            <person name="Wilkins M.J."/>
            <person name="Karaoz U."/>
            <person name="Brodie E.L."/>
            <person name="Williams K.H."/>
            <person name="Hubbard S.S."/>
            <person name="Banfield J.F."/>
        </authorList>
    </citation>
    <scope>NUCLEOTIDE SEQUENCE [LARGE SCALE GENOMIC DNA]</scope>
</reference>
<comment type="similarity">
    <text evidence="1">Belongs to the NAD(P)-dependent epimerase/dehydratase family.</text>
</comment>
<dbReference type="PANTHER" id="PTHR43000">
    <property type="entry name" value="DTDP-D-GLUCOSE 4,6-DEHYDRATASE-RELATED"/>
    <property type="match status" value="1"/>
</dbReference>
<dbReference type="AlphaFoldDB" id="A0A1G2GC40"/>
<dbReference type="SUPFAM" id="SSF51735">
    <property type="entry name" value="NAD(P)-binding Rossmann-fold domains"/>
    <property type="match status" value="1"/>
</dbReference>
<protein>
    <recommendedName>
        <fullName evidence="2">NAD-dependent epimerase/dehydratase domain-containing protein</fullName>
    </recommendedName>
</protein>
<accession>A0A1G2GC40</accession>